<keyword evidence="2" id="KW-0732">Signal</keyword>
<dbReference type="InterPro" id="IPR041524">
    <property type="entry name" value="GH131_N"/>
</dbReference>
<feature type="signal peptide" evidence="2">
    <location>
        <begin position="1"/>
        <end position="21"/>
    </location>
</feature>
<keyword evidence="5" id="KW-1185">Reference proteome</keyword>
<dbReference type="PANTHER" id="PTHR34612:SF2">
    <property type="entry name" value="GLYCOSIDE HYDROLASE 131 CATALYTIC N-TERMINAL DOMAIN-CONTAINING PROTEIN"/>
    <property type="match status" value="1"/>
</dbReference>
<feature type="domain" description="Glycoside hydrolase 131 catalytic N-terminal" evidence="3">
    <location>
        <begin position="66"/>
        <end position="307"/>
    </location>
</feature>
<dbReference type="Gene3D" id="2.60.120.1160">
    <property type="match status" value="1"/>
</dbReference>
<protein>
    <recommendedName>
        <fullName evidence="3">Glycoside hydrolase 131 catalytic N-terminal domain-containing protein</fullName>
    </recommendedName>
</protein>
<dbReference type="PANTHER" id="PTHR34612">
    <property type="entry name" value="GH131_N DOMAIN-CONTAINING PROTEIN"/>
    <property type="match status" value="1"/>
</dbReference>
<reference evidence="4" key="1">
    <citation type="submission" date="2013-11" db="EMBL/GenBank/DDBJ databases">
        <title>Genome sequence of the fusiform rust pathogen reveals effectors for host alternation and coevolution with pine.</title>
        <authorList>
            <consortium name="DOE Joint Genome Institute"/>
            <person name="Smith K."/>
            <person name="Pendleton A."/>
            <person name="Kubisiak T."/>
            <person name="Anderson C."/>
            <person name="Salamov A."/>
            <person name="Aerts A."/>
            <person name="Riley R."/>
            <person name="Clum A."/>
            <person name="Lindquist E."/>
            <person name="Ence D."/>
            <person name="Campbell M."/>
            <person name="Kronenberg Z."/>
            <person name="Feau N."/>
            <person name="Dhillon B."/>
            <person name="Hamelin R."/>
            <person name="Burleigh J."/>
            <person name="Smith J."/>
            <person name="Yandell M."/>
            <person name="Nelson C."/>
            <person name="Grigoriev I."/>
            <person name="Davis J."/>
        </authorList>
    </citation>
    <scope>NUCLEOTIDE SEQUENCE</scope>
    <source>
        <strain evidence="4">G11</strain>
    </source>
</reference>
<evidence type="ECO:0000256" key="2">
    <source>
        <dbReference type="SAM" id="SignalP"/>
    </source>
</evidence>
<dbReference type="EMBL" id="MU167367">
    <property type="protein sequence ID" value="KAG0141902.1"/>
    <property type="molecule type" value="Genomic_DNA"/>
</dbReference>
<dbReference type="AlphaFoldDB" id="A0A9P6NCT9"/>
<evidence type="ECO:0000313" key="4">
    <source>
        <dbReference type="EMBL" id="KAG0141902.1"/>
    </source>
</evidence>
<dbReference type="OrthoDB" id="5283326at2759"/>
<evidence type="ECO:0000256" key="1">
    <source>
        <dbReference type="SAM" id="MobiDB-lite"/>
    </source>
</evidence>
<dbReference type="Pfam" id="PF18271">
    <property type="entry name" value="GH131_N"/>
    <property type="match status" value="1"/>
</dbReference>
<gene>
    <name evidence="4" type="ORF">CROQUDRAFT_135903</name>
</gene>
<comment type="caution">
    <text evidence="4">The sequence shown here is derived from an EMBL/GenBank/DDBJ whole genome shotgun (WGS) entry which is preliminary data.</text>
</comment>
<dbReference type="Proteomes" id="UP000886653">
    <property type="component" value="Unassembled WGS sequence"/>
</dbReference>
<feature type="region of interest" description="Disordered" evidence="1">
    <location>
        <begin position="307"/>
        <end position="351"/>
    </location>
</feature>
<sequence>MHTLTFFVFFVLTLTWSEIRCGKVVADLRWKETDSVKSLLDKEKVKFLIFGEKKDKDGKEIGNKIEDIFKFSKSGKGKFQDMTMKINDKSLFEVGPEGDKKPQAFRRTDVLVKYDAKTIETGVKIYHHSLKLSESKPMNVTHEYKLASLEDPSNGKTLYYISYGTDFTATPSTPGKEASNYQLRDINRKVLITKPASSKKVSNFAIEIDVRNYNKIKFRKCHEFTAKTILGYYSEDNEPLKAEGTPLPISAEGAGIFGKCEVHAQLIKFPMPDSKQTLEEINRPDKNGIQPTGIDEEVIHSRYFVEEGPITTDPDGPPSDGTITPTNATDVKPPPTAGENVKNVTTASTPSTVSKVASLTTTLVPPVSASTYTTSITALNSSSSTASNITVPIVSNTTLPQESKISGNTSVR</sequence>
<proteinExistence type="predicted"/>
<evidence type="ECO:0000313" key="5">
    <source>
        <dbReference type="Proteomes" id="UP000886653"/>
    </source>
</evidence>
<organism evidence="4 5">
    <name type="scientific">Cronartium quercuum f. sp. fusiforme G11</name>
    <dbReference type="NCBI Taxonomy" id="708437"/>
    <lineage>
        <taxon>Eukaryota</taxon>
        <taxon>Fungi</taxon>
        <taxon>Dikarya</taxon>
        <taxon>Basidiomycota</taxon>
        <taxon>Pucciniomycotina</taxon>
        <taxon>Pucciniomycetes</taxon>
        <taxon>Pucciniales</taxon>
        <taxon>Coleosporiaceae</taxon>
        <taxon>Cronartium</taxon>
    </lineage>
</organism>
<name>A0A9P6NCT9_9BASI</name>
<accession>A0A9P6NCT9</accession>
<feature type="chain" id="PRO_5040146757" description="Glycoside hydrolase 131 catalytic N-terminal domain-containing protein" evidence="2">
    <location>
        <begin position="22"/>
        <end position="412"/>
    </location>
</feature>
<feature type="compositionally biased region" description="Polar residues" evidence="1">
    <location>
        <begin position="342"/>
        <end position="351"/>
    </location>
</feature>
<evidence type="ECO:0000259" key="3">
    <source>
        <dbReference type="Pfam" id="PF18271"/>
    </source>
</evidence>